<evidence type="ECO:0000313" key="4">
    <source>
        <dbReference type="Proteomes" id="UP000054375"/>
    </source>
</evidence>
<dbReference type="GO" id="GO:0008237">
    <property type="term" value="F:metallopeptidase activity"/>
    <property type="evidence" value="ECO:0007669"/>
    <property type="project" value="InterPro"/>
</dbReference>
<dbReference type="SUPFAM" id="SSF111283">
    <property type="entry name" value="Putative modulator of DNA gyrase, PmbA/TldD"/>
    <property type="match status" value="1"/>
</dbReference>
<proteinExistence type="inferred from homology"/>
<dbReference type="Proteomes" id="UP000054375">
    <property type="component" value="Unassembled WGS sequence"/>
</dbReference>
<dbReference type="AlphaFoldDB" id="A0A101S1G1"/>
<comment type="caution">
    <text evidence="3">The sequence shown here is derived from an EMBL/GenBank/DDBJ whole genome shotgun (WGS) entry which is preliminary data.</text>
</comment>
<protein>
    <recommendedName>
        <fullName evidence="2">Metalloprotease TldD/E C-terminal domain-containing protein</fullName>
    </recommendedName>
</protein>
<evidence type="ECO:0000259" key="2">
    <source>
        <dbReference type="Pfam" id="PF19289"/>
    </source>
</evidence>
<gene>
    <name evidence="3" type="ORF">AQJ54_22615</name>
</gene>
<dbReference type="PANTHER" id="PTHR30624">
    <property type="entry name" value="UNCHARACTERIZED PROTEIN TLDD AND PMBA"/>
    <property type="match status" value="1"/>
</dbReference>
<dbReference type="InterPro" id="IPR051463">
    <property type="entry name" value="Peptidase_U62_metallo"/>
</dbReference>
<dbReference type="InterPro" id="IPR036059">
    <property type="entry name" value="TldD/PmbA_sf"/>
</dbReference>
<reference evidence="3 4" key="1">
    <citation type="submission" date="2015-10" db="EMBL/GenBank/DDBJ databases">
        <title>Draft genome sequence of Streptomyces griseorubiginosus DSM 40469, type strain for the species Streptomyces griseorubiginosus.</title>
        <authorList>
            <person name="Ruckert C."/>
            <person name="Winkler A."/>
            <person name="Kalinowski J."/>
            <person name="Kampfer P."/>
            <person name="Glaeser S."/>
        </authorList>
    </citation>
    <scope>NUCLEOTIDE SEQUENCE [LARGE SCALE GENOMIC DNA]</scope>
    <source>
        <strain evidence="3 4">DSM 40469</strain>
    </source>
</reference>
<organism evidence="3 4">
    <name type="scientific">Streptomyces griseorubiginosus</name>
    <dbReference type="NCBI Taxonomy" id="67304"/>
    <lineage>
        <taxon>Bacteria</taxon>
        <taxon>Bacillati</taxon>
        <taxon>Actinomycetota</taxon>
        <taxon>Actinomycetes</taxon>
        <taxon>Kitasatosporales</taxon>
        <taxon>Streptomycetaceae</taxon>
        <taxon>Streptomyces</taxon>
    </lineage>
</organism>
<keyword evidence="4" id="KW-1185">Reference proteome</keyword>
<dbReference type="GO" id="GO:0005829">
    <property type="term" value="C:cytosol"/>
    <property type="evidence" value="ECO:0007669"/>
    <property type="project" value="TreeGrafter"/>
</dbReference>
<dbReference type="GO" id="GO:0006508">
    <property type="term" value="P:proteolysis"/>
    <property type="evidence" value="ECO:0007669"/>
    <property type="project" value="InterPro"/>
</dbReference>
<dbReference type="EMBL" id="LMWV01000017">
    <property type="protein sequence ID" value="KUN65598.1"/>
    <property type="molecule type" value="Genomic_DNA"/>
</dbReference>
<evidence type="ECO:0000256" key="1">
    <source>
        <dbReference type="ARBA" id="ARBA00005836"/>
    </source>
</evidence>
<feature type="domain" description="Metalloprotease TldD/E C-terminal" evidence="2">
    <location>
        <begin position="104"/>
        <end position="322"/>
    </location>
</feature>
<dbReference type="PANTHER" id="PTHR30624:SF0">
    <property type="entry name" value="METALLOPROTEASE SLR0863"/>
    <property type="match status" value="1"/>
</dbReference>
<comment type="similarity">
    <text evidence="1">Belongs to the peptidase U62 family.</text>
</comment>
<evidence type="ECO:0000313" key="3">
    <source>
        <dbReference type="EMBL" id="KUN65598.1"/>
    </source>
</evidence>
<dbReference type="InterPro" id="IPR045569">
    <property type="entry name" value="Metalloprtase-TldD/E_C"/>
</dbReference>
<name>A0A101S1G1_9ACTN</name>
<accession>A0A101S1G1</accession>
<dbReference type="RefSeq" id="WP_062240245.1">
    <property type="nucleotide sequence ID" value="NZ_JBPJFL010000001.1"/>
</dbReference>
<sequence length="347" mass="36615">MPDATTGPPAATRDSGEQALRAALETARTGLGAGARIVRDESDGLCRVRITLGPARHGRTPQWGVAAYDRTYVAGEVASGVRQLLDDRALVARRRPLPGPVSGPTLLTPSAAGVLVHECFGHTSEADNYLVHRKALGLGLGDVWTRAPLTVWDRPTARPYAGSYVRDDEGTVPRAVPLVREGRWAGLLTDRATRALSAGRSTGHGRGAPGAVAPRCSVLEVGPGTRSETELLGGIDDGWVLGTAIGGFSVREHLIIEALWARRVRAGRLTADVVGPVAVCAPKVALARQITAVGREIQVHSSPYACVKDSHEVGSTLISPSLLLGRCVLRPLGQVERLLTRTSAPVH</sequence>
<dbReference type="Pfam" id="PF19289">
    <property type="entry name" value="PmbA_TldD_3rd"/>
    <property type="match status" value="1"/>
</dbReference>